<comment type="caution">
    <text evidence="2">The sequence shown here is derived from an EMBL/GenBank/DDBJ whole genome shotgun (WGS) entry which is preliminary data.</text>
</comment>
<keyword evidence="1" id="KW-0472">Membrane</keyword>
<sequence length="346" mass="38387">MPPNIYDQLVECSAPPNNYTGTAIFLSYIVLALYATLSIASSLYTQYTAVFQIAKITPPPKSSPESEHVQAANAARRRHIKIYTFLASVSFAALSYHMLSFLITHLVTWTGTSKPAWNSGALNLQLLQQWMLSSTLFGDFARDLVREPQGMVWTQLAILETWGWGLWIGWKARQHNIPTSTLRTFILLSQILPISFTATLFIIRLHLHIARQSQTPTSTTTTPTNPYHLHKPYASPLLPTLLLNLALLSLPSLYPQTIFIPLVLFSRLILLLPYLNILKLNAAELKRCGIVTVGCVVAFHVLGRRELWAGGRKRVLREGGFAVRALGWDALIGMGVSGVVAWGGGL</sequence>
<feature type="transmembrane region" description="Helical" evidence="1">
    <location>
        <begin position="182"/>
        <end position="203"/>
    </location>
</feature>
<gene>
    <name evidence="2" type="ORF">FB567DRAFT_572861</name>
</gene>
<dbReference type="AlphaFoldDB" id="A0A8K0VT65"/>
<proteinExistence type="predicted"/>
<evidence type="ECO:0000256" key="1">
    <source>
        <dbReference type="SAM" id="Phobius"/>
    </source>
</evidence>
<evidence type="ECO:0000313" key="2">
    <source>
        <dbReference type="EMBL" id="KAH7074246.1"/>
    </source>
</evidence>
<protein>
    <submittedName>
        <fullName evidence="2">Uncharacterized protein</fullName>
    </submittedName>
</protein>
<keyword evidence="3" id="KW-1185">Reference proteome</keyword>
<evidence type="ECO:0000313" key="3">
    <source>
        <dbReference type="Proteomes" id="UP000813461"/>
    </source>
</evidence>
<feature type="transmembrane region" description="Helical" evidence="1">
    <location>
        <begin position="258"/>
        <end position="277"/>
    </location>
</feature>
<dbReference type="OrthoDB" id="18595at2759"/>
<feature type="transmembrane region" description="Helical" evidence="1">
    <location>
        <begin position="152"/>
        <end position="170"/>
    </location>
</feature>
<reference evidence="2" key="1">
    <citation type="journal article" date="2021" name="Nat. Commun.">
        <title>Genetic determinants of endophytism in the Arabidopsis root mycobiome.</title>
        <authorList>
            <person name="Mesny F."/>
            <person name="Miyauchi S."/>
            <person name="Thiergart T."/>
            <person name="Pickel B."/>
            <person name="Atanasova L."/>
            <person name="Karlsson M."/>
            <person name="Huettel B."/>
            <person name="Barry K.W."/>
            <person name="Haridas S."/>
            <person name="Chen C."/>
            <person name="Bauer D."/>
            <person name="Andreopoulos W."/>
            <person name="Pangilinan J."/>
            <person name="LaButti K."/>
            <person name="Riley R."/>
            <person name="Lipzen A."/>
            <person name="Clum A."/>
            <person name="Drula E."/>
            <person name="Henrissat B."/>
            <person name="Kohler A."/>
            <person name="Grigoriev I.V."/>
            <person name="Martin F.M."/>
            <person name="Hacquard S."/>
        </authorList>
    </citation>
    <scope>NUCLEOTIDE SEQUENCE</scope>
    <source>
        <strain evidence="2">MPI-SDFR-AT-0120</strain>
    </source>
</reference>
<feature type="transmembrane region" description="Helical" evidence="1">
    <location>
        <begin position="82"/>
        <end position="107"/>
    </location>
</feature>
<dbReference type="Proteomes" id="UP000813461">
    <property type="component" value="Unassembled WGS sequence"/>
</dbReference>
<keyword evidence="1" id="KW-0812">Transmembrane</keyword>
<organism evidence="2 3">
    <name type="scientific">Paraphoma chrysanthemicola</name>
    <dbReference type="NCBI Taxonomy" id="798071"/>
    <lineage>
        <taxon>Eukaryota</taxon>
        <taxon>Fungi</taxon>
        <taxon>Dikarya</taxon>
        <taxon>Ascomycota</taxon>
        <taxon>Pezizomycotina</taxon>
        <taxon>Dothideomycetes</taxon>
        <taxon>Pleosporomycetidae</taxon>
        <taxon>Pleosporales</taxon>
        <taxon>Pleosporineae</taxon>
        <taxon>Phaeosphaeriaceae</taxon>
        <taxon>Paraphoma</taxon>
    </lineage>
</organism>
<accession>A0A8K0VT65</accession>
<dbReference type="EMBL" id="JAGMVJ010000021">
    <property type="protein sequence ID" value="KAH7074246.1"/>
    <property type="molecule type" value="Genomic_DNA"/>
</dbReference>
<name>A0A8K0VT65_9PLEO</name>
<feature type="transmembrane region" description="Helical" evidence="1">
    <location>
        <begin position="23"/>
        <end position="45"/>
    </location>
</feature>
<keyword evidence="1" id="KW-1133">Transmembrane helix</keyword>
<feature type="transmembrane region" description="Helical" evidence="1">
    <location>
        <begin position="321"/>
        <end position="343"/>
    </location>
</feature>